<dbReference type="Proteomes" id="UP000244005">
    <property type="component" value="Unassembled WGS sequence"/>
</dbReference>
<sequence length="110" mass="12199">MTFSSHFGTGANVQRRSEIAPLRHSALSSDPSWVYPKSQLRCSLLDCLTLTGIGLENNRHDRDVKIEKQEDKDNTNRDCDCIVDFVCSLAPSSTVHVFAHCVCFSGNPLS</sequence>
<organism evidence="1 2">
    <name type="scientific">Marchantia polymorpha</name>
    <name type="common">Common liverwort</name>
    <name type="synonym">Marchantia aquatica</name>
    <dbReference type="NCBI Taxonomy" id="3197"/>
    <lineage>
        <taxon>Eukaryota</taxon>
        <taxon>Viridiplantae</taxon>
        <taxon>Streptophyta</taxon>
        <taxon>Embryophyta</taxon>
        <taxon>Marchantiophyta</taxon>
        <taxon>Marchantiopsida</taxon>
        <taxon>Marchantiidae</taxon>
        <taxon>Marchantiales</taxon>
        <taxon>Marchantiaceae</taxon>
        <taxon>Marchantia</taxon>
    </lineage>
</organism>
<dbReference type="Gramene" id="Mp4g07170.1">
    <property type="protein sequence ID" value="Mp4g07170.1.cds1"/>
    <property type="gene ID" value="Mp4g07170"/>
</dbReference>
<dbReference type="AlphaFoldDB" id="A0A2R6WBC1"/>
<keyword evidence="2" id="KW-1185">Reference proteome</keyword>
<accession>A0A2R6WBC1</accession>
<dbReference type="EMBL" id="KZ772787">
    <property type="protein sequence ID" value="PTQ31149.1"/>
    <property type="molecule type" value="Genomic_DNA"/>
</dbReference>
<protein>
    <submittedName>
        <fullName evidence="1">Uncharacterized protein</fullName>
    </submittedName>
</protein>
<name>A0A2R6WBC1_MARPO</name>
<evidence type="ECO:0000313" key="1">
    <source>
        <dbReference type="EMBL" id="PTQ31149.1"/>
    </source>
</evidence>
<proteinExistence type="predicted"/>
<gene>
    <name evidence="1" type="ORF">MARPO_0115s0064</name>
</gene>
<reference evidence="2" key="1">
    <citation type="journal article" date="2017" name="Cell">
        <title>Insights into land plant evolution garnered from the Marchantia polymorpha genome.</title>
        <authorList>
            <person name="Bowman J.L."/>
            <person name="Kohchi T."/>
            <person name="Yamato K.T."/>
            <person name="Jenkins J."/>
            <person name="Shu S."/>
            <person name="Ishizaki K."/>
            <person name="Yamaoka S."/>
            <person name="Nishihama R."/>
            <person name="Nakamura Y."/>
            <person name="Berger F."/>
            <person name="Adam C."/>
            <person name="Aki S.S."/>
            <person name="Althoff F."/>
            <person name="Araki T."/>
            <person name="Arteaga-Vazquez M.A."/>
            <person name="Balasubrmanian S."/>
            <person name="Barry K."/>
            <person name="Bauer D."/>
            <person name="Boehm C.R."/>
            <person name="Briginshaw L."/>
            <person name="Caballero-Perez J."/>
            <person name="Catarino B."/>
            <person name="Chen F."/>
            <person name="Chiyoda S."/>
            <person name="Chovatia M."/>
            <person name="Davies K.M."/>
            <person name="Delmans M."/>
            <person name="Demura T."/>
            <person name="Dierschke T."/>
            <person name="Dolan L."/>
            <person name="Dorantes-Acosta A.E."/>
            <person name="Eklund D.M."/>
            <person name="Florent S.N."/>
            <person name="Flores-Sandoval E."/>
            <person name="Fujiyama A."/>
            <person name="Fukuzawa H."/>
            <person name="Galik B."/>
            <person name="Grimanelli D."/>
            <person name="Grimwood J."/>
            <person name="Grossniklaus U."/>
            <person name="Hamada T."/>
            <person name="Haseloff J."/>
            <person name="Hetherington A.J."/>
            <person name="Higo A."/>
            <person name="Hirakawa Y."/>
            <person name="Hundley H.N."/>
            <person name="Ikeda Y."/>
            <person name="Inoue K."/>
            <person name="Inoue S.I."/>
            <person name="Ishida S."/>
            <person name="Jia Q."/>
            <person name="Kakita M."/>
            <person name="Kanazawa T."/>
            <person name="Kawai Y."/>
            <person name="Kawashima T."/>
            <person name="Kennedy M."/>
            <person name="Kinose K."/>
            <person name="Kinoshita T."/>
            <person name="Kohara Y."/>
            <person name="Koide E."/>
            <person name="Komatsu K."/>
            <person name="Kopischke S."/>
            <person name="Kubo M."/>
            <person name="Kyozuka J."/>
            <person name="Lagercrantz U."/>
            <person name="Lin S.S."/>
            <person name="Lindquist E."/>
            <person name="Lipzen A.M."/>
            <person name="Lu C.W."/>
            <person name="De Luna E."/>
            <person name="Martienssen R.A."/>
            <person name="Minamino N."/>
            <person name="Mizutani M."/>
            <person name="Mizutani M."/>
            <person name="Mochizuki N."/>
            <person name="Monte I."/>
            <person name="Mosher R."/>
            <person name="Nagasaki H."/>
            <person name="Nakagami H."/>
            <person name="Naramoto S."/>
            <person name="Nishitani K."/>
            <person name="Ohtani M."/>
            <person name="Okamoto T."/>
            <person name="Okumura M."/>
            <person name="Phillips J."/>
            <person name="Pollak B."/>
            <person name="Reinders A."/>
            <person name="Rovekamp M."/>
            <person name="Sano R."/>
            <person name="Sawa S."/>
            <person name="Schmid M.W."/>
            <person name="Shirakawa M."/>
            <person name="Solano R."/>
            <person name="Spunde A."/>
            <person name="Suetsugu N."/>
            <person name="Sugano S."/>
            <person name="Sugiyama A."/>
            <person name="Sun R."/>
            <person name="Suzuki Y."/>
            <person name="Takenaka M."/>
            <person name="Takezawa D."/>
            <person name="Tomogane H."/>
            <person name="Tsuzuki M."/>
            <person name="Ueda T."/>
            <person name="Umeda M."/>
            <person name="Ward J.M."/>
            <person name="Watanabe Y."/>
            <person name="Yazaki K."/>
            <person name="Yokoyama R."/>
            <person name="Yoshitake Y."/>
            <person name="Yotsui I."/>
            <person name="Zachgo S."/>
            <person name="Schmutz J."/>
        </authorList>
    </citation>
    <scope>NUCLEOTIDE SEQUENCE [LARGE SCALE GENOMIC DNA]</scope>
    <source>
        <strain evidence="2">Tak-1</strain>
    </source>
</reference>
<evidence type="ECO:0000313" key="2">
    <source>
        <dbReference type="Proteomes" id="UP000244005"/>
    </source>
</evidence>